<reference evidence="2" key="1">
    <citation type="journal article" date="2019" name="Int. J. Syst. Evol. Microbiol.">
        <title>The Global Catalogue of Microorganisms (GCM) 10K type strain sequencing project: providing services to taxonomists for standard genome sequencing and annotation.</title>
        <authorList>
            <consortium name="The Broad Institute Genomics Platform"/>
            <consortium name="The Broad Institute Genome Sequencing Center for Infectious Disease"/>
            <person name="Wu L."/>
            <person name="Ma J."/>
        </authorList>
    </citation>
    <scope>NUCLEOTIDE SEQUENCE [LARGE SCALE GENOMIC DNA]</scope>
    <source>
        <strain evidence="2">CGMCC 1.15407</strain>
    </source>
</reference>
<gene>
    <name evidence="1" type="ORF">GCM10011339_44360</name>
</gene>
<proteinExistence type="predicted"/>
<evidence type="ECO:0000313" key="2">
    <source>
        <dbReference type="Proteomes" id="UP000647339"/>
    </source>
</evidence>
<comment type="caution">
    <text evidence="1">The sequence shown here is derived from an EMBL/GenBank/DDBJ whole genome shotgun (WGS) entry which is preliminary data.</text>
</comment>
<protein>
    <submittedName>
        <fullName evidence="1">Uncharacterized protein</fullName>
    </submittedName>
</protein>
<dbReference type="Proteomes" id="UP000647339">
    <property type="component" value="Unassembled WGS sequence"/>
</dbReference>
<dbReference type="EMBL" id="BMIU01000036">
    <property type="protein sequence ID" value="GGF50940.1"/>
    <property type="molecule type" value="Genomic_DNA"/>
</dbReference>
<dbReference type="RefSeq" id="WP_137401330.1">
    <property type="nucleotide sequence ID" value="NZ_BMIU01000036.1"/>
</dbReference>
<organism evidence="1 2">
    <name type="scientific">Echinicola rosea</name>
    <dbReference type="NCBI Taxonomy" id="1807691"/>
    <lineage>
        <taxon>Bacteria</taxon>
        <taxon>Pseudomonadati</taxon>
        <taxon>Bacteroidota</taxon>
        <taxon>Cytophagia</taxon>
        <taxon>Cytophagales</taxon>
        <taxon>Cyclobacteriaceae</taxon>
        <taxon>Echinicola</taxon>
    </lineage>
</organism>
<name>A0ABQ1VB56_9BACT</name>
<keyword evidence="2" id="KW-1185">Reference proteome</keyword>
<sequence length="112" mass="12915">MSYFTQEQVQNLKNHLIKKSDNLAEANRISQKPYYPKNTDLDNYKWTVVDLSGIGEVKMYFTSVQDTVYIDGVIVDSDIVEKTRFHEAQRALLNSLNTKKSKITGNKLNNLK</sequence>
<evidence type="ECO:0000313" key="1">
    <source>
        <dbReference type="EMBL" id="GGF50940.1"/>
    </source>
</evidence>
<accession>A0ABQ1VB56</accession>